<evidence type="ECO:0000313" key="2">
    <source>
        <dbReference type="Proteomes" id="UP000182321"/>
    </source>
</evidence>
<evidence type="ECO:0000313" key="1">
    <source>
        <dbReference type="EMBL" id="SEK27813.1"/>
    </source>
</evidence>
<reference evidence="2" key="1">
    <citation type="submission" date="2016-10" db="EMBL/GenBank/DDBJ databases">
        <authorList>
            <person name="Varghese N."/>
        </authorList>
    </citation>
    <scope>NUCLEOTIDE SEQUENCE [LARGE SCALE GENOMIC DNA]</scope>
    <source>
        <strain evidence="2">ACV-9</strain>
    </source>
</reference>
<protein>
    <submittedName>
        <fullName evidence="1">Uncharacterized protein</fullName>
    </submittedName>
</protein>
<dbReference type="Proteomes" id="UP000182321">
    <property type="component" value="Unassembled WGS sequence"/>
</dbReference>
<dbReference type="AlphaFoldDB" id="A0A1H7FP00"/>
<dbReference type="RefSeq" id="WP_074788913.1">
    <property type="nucleotide sequence ID" value="NZ_FNZX01000004.1"/>
</dbReference>
<name>A0A1H7FP00_9FIRM</name>
<sequence length="122" mass="14356">MELNEIIPVVEKKAEQIADQEIVKYNKDFPEVNLTDDARIAVKQRAISQLTLQLSKFRFKSDTDLEEQFDKWFETTEQDDLHRACRHCLEDEARKIRESNGHNLSSLDQYLKKHLGDVHTVE</sequence>
<gene>
    <name evidence="1" type="ORF">SAMN02910377_00432</name>
</gene>
<organism evidence="1 2">
    <name type="scientific">Pseudobutyrivibrio ruminis</name>
    <dbReference type="NCBI Taxonomy" id="46206"/>
    <lineage>
        <taxon>Bacteria</taxon>
        <taxon>Bacillati</taxon>
        <taxon>Bacillota</taxon>
        <taxon>Clostridia</taxon>
        <taxon>Lachnospirales</taxon>
        <taxon>Lachnospiraceae</taxon>
        <taxon>Pseudobutyrivibrio</taxon>
    </lineage>
</organism>
<dbReference type="EMBL" id="FNZX01000004">
    <property type="protein sequence ID" value="SEK27813.1"/>
    <property type="molecule type" value="Genomic_DNA"/>
</dbReference>
<keyword evidence="2" id="KW-1185">Reference proteome</keyword>
<accession>A0A1H7FP00</accession>
<proteinExistence type="predicted"/>